<evidence type="ECO:0000256" key="1">
    <source>
        <dbReference type="ARBA" id="ARBA00006739"/>
    </source>
</evidence>
<dbReference type="Proteomes" id="UP001216907">
    <property type="component" value="Unassembled WGS sequence"/>
</dbReference>
<comment type="similarity">
    <text evidence="1">Belongs to the glycosyltransferase 2 family.</text>
</comment>
<keyword evidence="3 5" id="KW-0808">Transferase</keyword>
<dbReference type="InterPro" id="IPR029044">
    <property type="entry name" value="Nucleotide-diphossugar_trans"/>
</dbReference>
<dbReference type="PANTHER" id="PTHR43179">
    <property type="entry name" value="RHAMNOSYLTRANSFERASE WBBL"/>
    <property type="match status" value="1"/>
</dbReference>
<protein>
    <submittedName>
        <fullName evidence="5">Glycosyltransferase family 2 protein</fullName>
        <ecNumber evidence="5">2.4.-.-</ecNumber>
    </submittedName>
</protein>
<dbReference type="Gene3D" id="3.90.550.10">
    <property type="entry name" value="Spore Coat Polysaccharide Biosynthesis Protein SpsA, Chain A"/>
    <property type="match status" value="1"/>
</dbReference>
<evidence type="ECO:0000313" key="6">
    <source>
        <dbReference type="Proteomes" id="UP001216907"/>
    </source>
</evidence>
<proteinExistence type="inferred from homology"/>
<comment type="caution">
    <text evidence="5">The sequence shown here is derived from an EMBL/GenBank/DDBJ whole genome shotgun (WGS) entry which is preliminary data.</text>
</comment>
<evidence type="ECO:0000256" key="2">
    <source>
        <dbReference type="ARBA" id="ARBA00022676"/>
    </source>
</evidence>
<evidence type="ECO:0000313" key="5">
    <source>
        <dbReference type="EMBL" id="MDG3004203.1"/>
    </source>
</evidence>
<dbReference type="CDD" id="cd04186">
    <property type="entry name" value="GT_2_like_c"/>
    <property type="match status" value="1"/>
</dbReference>
<evidence type="ECO:0000259" key="4">
    <source>
        <dbReference type="Pfam" id="PF00535"/>
    </source>
</evidence>
<dbReference type="SUPFAM" id="SSF53448">
    <property type="entry name" value="Nucleotide-diphospho-sugar transferases"/>
    <property type="match status" value="1"/>
</dbReference>
<gene>
    <name evidence="5" type="ORF">PZE19_10485</name>
</gene>
<dbReference type="EMBL" id="JARRAG010000002">
    <property type="protein sequence ID" value="MDG3004203.1"/>
    <property type="molecule type" value="Genomic_DNA"/>
</dbReference>
<dbReference type="EC" id="2.4.-.-" evidence="5"/>
<dbReference type="Pfam" id="PF00535">
    <property type="entry name" value="Glycos_transf_2"/>
    <property type="match status" value="1"/>
</dbReference>
<keyword evidence="2 5" id="KW-0328">Glycosyltransferase</keyword>
<dbReference type="RefSeq" id="WP_277860564.1">
    <property type="nucleotide sequence ID" value="NZ_JARRAG010000002.1"/>
</dbReference>
<accession>A0ABT6F9D9</accession>
<reference evidence="5 6" key="1">
    <citation type="submission" date="2023-03" db="EMBL/GenBank/DDBJ databases">
        <title>Paludisphaera mucosa sp. nov. a novel planctomycete from northern fen.</title>
        <authorList>
            <person name="Ivanova A."/>
        </authorList>
    </citation>
    <scope>NUCLEOTIDE SEQUENCE [LARGE SCALE GENOMIC DNA]</scope>
    <source>
        <strain evidence="5 6">Pla2</strain>
    </source>
</reference>
<evidence type="ECO:0000256" key="3">
    <source>
        <dbReference type="ARBA" id="ARBA00022679"/>
    </source>
</evidence>
<sequence>MEHLAPAEEAGSLNGAGPRPACSIVIPTYHGRSLLEPCLASVFRHLPRDPAFDCEVVVADNGPDDQTRRWLAQVHPSVRVVRLAPGQGFCRAANAGVEAARGRFVQVLNDDTEVTQGWIEAGLEPFRDPSVAAVTPLVLVRSTPDRVDSAGDSYSLAGWPSKRGHGQPAVRWASRPVEDVMSASGSASFYRADVLRRLGGFDATLVSYYEDVDLGFRLRWAGLRVVFTPHCRILHDISATADHRSPRLQRLMARNAELVFWSNLPARRLAAAVVPHVGLLLAQSAWRLARLRFIPFFLGKVDAVRELGKLPARRKARADLGRRAVRPPHFPVGLGSLQDVVNHLRRPREASALRDDARG</sequence>
<dbReference type="PANTHER" id="PTHR43179:SF12">
    <property type="entry name" value="GALACTOFURANOSYLTRANSFERASE GLFT2"/>
    <property type="match status" value="1"/>
</dbReference>
<keyword evidence="6" id="KW-1185">Reference proteome</keyword>
<organism evidence="5 6">
    <name type="scientific">Paludisphaera mucosa</name>
    <dbReference type="NCBI Taxonomy" id="3030827"/>
    <lineage>
        <taxon>Bacteria</taxon>
        <taxon>Pseudomonadati</taxon>
        <taxon>Planctomycetota</taxon>
        <taxon>Planctomycetia</taxon>
        <taxon>Isosphaerales</taxon>
        <taxon>Isosphaeraceae</taxon>
        <taxon>Paludisphaera</taxon>
    </lineage>
</organism>
<name>A0ABT6F9D9_9BACT</name>
<feature type="domain" description="Glycosyltransferase 2-like" evidence="4">
    <location>
        <begin position="23"/>
        <end position="159"/>
    </location>
</feature>
<dbReference type="InterPro" id="IPR001173">
    <property type="entry name" value="Glyco_trans_2-like"/>
</dbReference>
<dbReference type="GO" id="GO:0016757">
    <property type="term" value="F:glycosyltransferase activity"/>
    <property type="evidence" value="ECO:0007669"/>
    <property type="project" value="UniProtKB-KW"/>
</dbReference>